<sequence length="175" mass="19052">MSDLIATNALDHQNETIRIAAQWAQEKLENFTLDVENNPSGQKLVKISHIISRRSSIDIFSGQSSEIGEFATGIVKALAEGDGVLAKLSDVAVTVLKKVFGAASGSAQTEKIYEITFNEQGGLDRLDVFFFCYRFTSSGMTDKAVVGICIIRSAAEMDDDNRGAAGNWPTRGTRW</sequence>
<proteinExistence type="predicted"/>
<organism evidence="1 2">
    <name type="scientific">Thelonectria olida</name>
    <dbReference type="NCBI Taxonomy" id="1576542"/>
    <lineage>
        <taxon>Eukaryota</taxon>
        <taxon>Fungi</taxon>
        <taxon>Dikarya</taxon>
        <taxon>Ascomycota</taxon>
        <taxon>Pezizomycotina</taxon>
        <taxon>Sordariomycetes</taxon>
        <taxon>Hypocreomycetidae</taxon>
        <taxon>Hypocreales</taxon>
        <taxon>Nectriaceae</taxon>
        <taxon>Thelonectria</taxon>
    </lineage>
</organism>
<dbReference type="AlphaFoldDB" id="A0A9P9AKJ1"/>
<gene>
    <name evidence="1" type="ORF">B0T10DRAFT_489821</name>
</gene>
<comment type="caution">
    <text evidence="1">The sequence shown here is derived from an EMBL/GenBank/DDBJ whole genome shotgun (WGS) entry which is preliminary data.</text>
</comment>
<name>A0A9P9AKJ1_9HYPO</name>
<reference evidence="1 2" key="1">
    <citation type="journal article" date="2021" name="Nat. Commun.">
        <title>Genetic determinants of endophytism in the Arabidopsis root mycobiome.</title>
        <authorList>
            <person name="Mesny F."/>
            <person name="Miyauchi S."/>
            <person name="Thiergart T."/>
            <person name="Pickel B."/>
            <person name="Atanasova L."/>
            <person name="Karlsson M."/>
            <person name="Huettel B."/>
            <person name="Barry K.W."/>
            <person name="Haridas S."/>
            <person name="Chen C."/>
            <person name="Bauer D."/>
            <person name="Andreopoulos W."/>
            <person name="Pangilinan J."/>
            <person name="LaButti K."/>
            <person name="Riley R."/>
            <person name="Lipzen A."/>
            <person name="Clum A."/>
            <person name="Drula E."/>
            <person name="Henrissat B."/>
            <person name="Kohler A."/>
            <person name="Grigoriev I.V."/>
            <person name="Martin F.M."/>
            <person name="Hacquard S."/>
        </authorList>
    </citation>
    <scope>NUCLEOTIDE SEQUENCE [LARGE SCALE GENOMIC DNA]</scope>
    <source>
        <strain evidence="1 2">MPI-CAGE-CH-0241</strain>
    </source>
</reference>
<protein>
    <submittedName>
        <fullName evidence="1">Uncharacterized protein</fullName>
    </submittedName>
</protein>
<evidence type="ECO:0000313" key="2">
    <source>
        <dbReference type="Proteomes" id="UP000777438"/>
    </source>
</evidence>
<evidence type="ECO:0000313" key="1">
    <source>
        <dbReference type="EMBL" id="KAH6887453.1"/>
    </source>
</evidence>
<dbReference type="Proteomes" id="UP000777438">
    <property type="component" value="Unassembled WGS sequence"/>
</dbReference>
<keyword evidence="2" id="KW-1185">Reference proteome</keyword>
<dbReference type="EMBL" id="JAGPYM010000014">
    <property type="protein sequence ID" value="KAH6887453.1"/>
    <property type="molecule type" value="Genomic_DNA"/>
</dbReference>
<accession>A0A9P9AKJ1</accession>
<dbReference type="OrthoDB" id="4757738at2759"/>